<comment type="function">
    <text evidence="5">Associates with the EF-Tu.GDP complex and induces the exchange of GDP to GTP. It remains bound to the aminoacyl-tRNA.EF-Tu.GTP complex up to the GTP hydrolysis stage on the ribosome.</text>
</comment>
<dbReference type="GO" id="GO:0005739">
    <property type="term" value="C:mitochondrion"/>
    <property type="evidence" value="ECO:0007669"/>
    <property type="project" value="UniProtKB-SubCell"/>
</dbReference>
<dbReference type="GO" id="GO:0003746">
    <property type="term" value="F:translation elongation factor activity"/>
    <property type="evidence" value="ECO:0007669"/>
    <property type="project" value="UniProtKB-UniRule"/>
</dbReference>
<comment type="similarity">
    <text evidence="1 5">Belongs to the EF-Ts family.</text>
</comment>
<evidence type="ECO:0000256" key="2">
    <source>
        <dbReference type="ARBA" id="ARBA00022768"/>
    </source>
</evidence>
<dbReference type="InterPro" id="IPR018101">
    <property type="entry name" value="Transl_elong_Ts_CS"/>
</dbReference>
<name>A0AAD5KJE5_9CRUS</name>
<comment type="subcellular location">
    <subcellularLocation>
        <location evidence="5">Mitochondrion</location>
    </subcellularLocation>
</comment>
<dbReference type="CDD" id="cd14275">
    <property type="entry name" value="UBA_EF-Ts"/>
    <property type="match status" value="1"/>
</dbReference>
<proteinExistence type="inferred from homology"/>
<dbReference type="SUPFAM" id="SSF54713">
    <property type="entry name" value="Elongation factor Ts (EF-Ts), dimerisation domain"/>
    <property type="match status" value="1"/>
</dbReference>
<evidence type="ECO:0000256" key="5">
    <source>
        <dbReference type="HAMAP-Rule" id="MF_03135"/>
    </source>
</evidence>
<keyword evidence="4 5" id="KW-0496">Mitochondrion</keyword>
<dbReference type="Gene3D" id="1.10.8.10">
    <property type="entry name" value="DNA helicase RuvA subunit, C-terminal domain"/>
    <property type="match status" value="1"/>
</dbReference>
<dbReference type="FunFam" id="1.10.8.10:FF:000031">
    <property type="entry name" value="Elongation factor Ts, mitochondrial"/>
    <property type="match status" value="1"/>
</dbReference>
<evidence type="ECO:0000256" key="1">
    <source>
        <dbReference type="ARBA" id="ARBA00005532"/>
    </source>
</evidence>
<organism evidence="7 8">
    <name type="scientific">Daphnia sinensis</name>
    <dbReference type="NCBI Taxonomy" id="1820382"/>
    <lineage>
        <taxon>Eukaryota</taxon>
        <taxon>Metazoa</taxon>
        <taxon>Ecdysozoa</taxon>
        <taxon>Arthropoda</taxon>
        <taxon>Crustacea</taxon>
        <taxon>Branchiopoda</taxon>
        <taxon>Diplostraca</taxon>
        <taxon>Cladocera</taxon>
        <taxon>Anomopoda</taxon>
        <taxon>Daphniidae</taxon>
        <taxon>Daphnia</taxon>
        <taxon>Daphnia similis group</taxon>
    </lineage>
</organism>
<evidence type="ECO:0000256" key="4">
    <source>
        <dbReference type="ARBA" id="ARBA00023128"/>
    </source>
</evidence>
<dbReference type="Gene3D" id="3.30.479.20">
    <property type="entry name" value="Elongation factor Ts, dimerisation domain"/>
    <property type="match status" value="2"/>
</dbReference>
<dbReference type="GO" id="GO:0070125">
    <property type="term" value="P:mitochondrial translational elongation"/>
    <property type="evidence" value="ECO:0007669"/>
    <property type="project" value="TreeGrafter"/>
</dbReference>
<dbReference type="SUPFAM" id="SSF46934">
    <property type="entry name" value="UBA-like"/>
    <property type="match status" value="1"/>
</dbReference>
<dbReference type="InterPro" id="IPR036402">
    <property type="entry name" value="EF-Ts_dimer_sf"/>
</dbReference>
<dbReference type="Pfam" id="PF25025">
    <property type="entry name" value="EF-Ts_N"/>
    <property type="match status" value="1"/>
</dbReference>
<dbReference type="Pfam" id="PF00889">
    <property type="entry name" value="EF_TS"/>
    <property type="match status" value="1"/>
</dbReference>
<gene>
    <name evidence="7" type="ORF">GHT06_021612</name>
</gene>
<protein>
    <recommendedName>
        <fullName evidence="5">Elongation factor Ts, mitochondrial</fullName>
        <shortName evidence="5">EF-Ts</shortName>
        <shortName evidence="5">EF-TsMt</shortName>
    </recommendedName>
</protein>
<evidence type="ECO:0000313" key="7">
    <source>
        <dbReference type="EMBL" id="KAI9553684.1"/>
    </source>
</evidence>
<dbReference type="InterPro" id="IPR014039">
    <property type="entry name" value="Transl_elong_EFTs/EF1B_dimer"/>
</dbReference>
<feature type="domain" description="Translation elongation factor EFTs/EF1B dimerisation" evidence="6">
    <location>
        <begin position="93"/>
        <end position="260"/>
    </location>
</feature>
<dbReference type="PROSITE" id="PS01126">
    <property type="entry name" value="EF_TS_1"/>
    <property type="match status" value="1"/>
</dbReference>
<keyword evidence="2 5" id="KW-0251">Elongation factor</keyword>
<dbReference type="Proteomes" id="UP000820818">
    <property type="component" value="Linkage Group LG9"/>
</dbReference>
<dbReference type="PANTHER" id="PTHR11741:SF0">
    <property type="entry name" value="ELONGATION FACTOR TS, MITOCHONDRIAL"/>
    <property type="match status" value="1"/>
</dbReference>
<evidence type="ECO:0000259" key="6">
    <source>
        <dbReference type="Pfam" id="PF00889"/>
    </source>
</evidence>
<dbReference type="PANTHER" id="PTHR11741">
    <property type="entry name" value="ELONGATION FACTOR TS"/>
    <property type="match status" value="1"/>
</dbReference>
<dbReference type="EMBL" id="WJBH02000009">
    <property type="protein sequence ID" value="KAI9553684.1"/>
    <property type="molecule type" value="Genomic_DNA"/>
</dbReference>
<evidence type="ECO:0000313" key="8">
    <source>
        <dbReference type="Proteomes" id="UP000820818"/>
    </source>
</evidence>
<accession>A0AAD5KJE5</accession>
<keyword evidence="8" id="KW-1185">Reference proteome</keyword>
<dbReference type="AlphaFoldDB" id="A0AAD5KJE5"/>
<keyword evidence="3 5" id="KW-0648">Protein biosynthesis</keyword>
<comment type="caution">
    <text evidence="7">The sequence shown here is derived from an EMBL/GenBank/DDBJ whole genome shotgun (WGS) entry which is preliminary data.</text>
</comment>
<reference evidence="7 8" key="1">
    <citation type="submission" date="2022-05" db="EMBL/GenBank/DDBJ databases">
        <title>A multi-omics perspective on studying reproductive biology in Daphnia sinensis.</title>
        <authorList>
            <person name="Jia J."/>
        </authorList>
    </citation>
    <scope>NUCLEOTIDE SEQUENCE [LARGE SCALE GENOMIC DNA]</scope>
    <source>
        <strain evidence="7 8">WSL</strain>
    </source>
</reference>
<dbReference type="InterPro" id="IPR009060">
    <property type="entry name" value="UBA-like_sf"/>
</dbReference>
<dbReference type="HAMAP" id="MF_00050">
    <property type="entry name" value="EF_Ts"/>
    <property type="match status" value="1"/>
</dbReference>
<sequence>MFRRLFHHTFNISFRTSEMMTASQSLLSTLRKKTGYAITNCKKALEMNNNDIEKAENWLHAQAQSQGWAKAAKLQNRSTPNGLVGIMLNTKCAAMVEVNCETDFVSKNEKFQTVVTQTTVACFEKSLETVLSSDVVQKSPVIRLGFSSEQLGALQLNNSSDSKLSDFLALNIGLIGENMAARRGAALCSTNSNIKFASSTHPEQVVDGTSLGKYAAVIAYEEGQVSSEQAELREIIDIEKLPKQLCQHIIGMNPQSLEKEGNSSNEEEAALYHQEFLAHPDYTVREVLDHVGWKIKAFLRFECGESVC</sequence>
<dbReference type="InterPro" id="IPR001816">
    <property type="entry name" value="Transl_elong_EFTs/EF1B"/>
</dbReference>
<evidence type="ECO:0000256" key="3">
    <source>
        <dbReference type="ARBA" id="ARBA00022917"/>
    </source>
</evidence>
<dbReference type="PROSITE" id="PS01127">
    <property type="entry name" value="EF_TS_2"/>
    <property type="match status" value="1"/>
</dbReference>